<organism evidence="1 2">
    <name type="scientific">Mycetomoellerius zeteki</name>
    <dbReference type="NCBI Taxonomy" id="64791"/>
    <lineage>
        <taxon>Eukaryota</taxon>
        <taxon>Metazoa</taxon>
        <taxon>Ecdysozoa</taxon>
        <taxon>Arthropoda</taxon>
        <taxon>Hexapoda</taxon>
        <taxon>Insecta</taxon>
        <taxon>Pterygota</taxon>
        <taxon>Neoptera</taxon>
        <taxon>Endopterygota</taxon>
        <taxon>Hymenoptera</taxon>
        <taxon>Apocrita</taxon>
        <taxon>Aculeata</taxon>
        <taxon>Formicoidea</taxon>
        <taxon>Formicidae</taxon>
        <taxon>Myrmicinae</taxon>
        <taxon>Mycetomoellerius</taxon>
    </lineage>
</organism>
<evidence type="ECO:0000313" key="2">
    <source>
        <dbReference type="Proteomes" id="UP000075809"/>
    </source>
</evidence>
<evidence type="ECO:0000313" key="1">
    <source>
        <dbReference type="EMBL" id="KYQ46933.1"/>
    </source>
</evidence>
<dbReference type="AlphaFoldDB" id="A0A151WGF6"/>
<proteinExistence type="predicted"/>
<accession>A0A151WGF6</accession>
<gene>
    <name evidence="1" type="ORF">ALC60_14022</name>
</gene>
<reference evidence="1 2" key="1">
    <citation type="submission" date="2015-09" db="EMBL/GenBank/DDBJ databases">
        <title>Trachymyrmex zeteki WGS genome.</title>
        <authorList>
            <person name="Nygaard S."/>
            <person name="Hu H."/>
            <person name="Boomsma J."/>
            <person name="Zhang G."/>
        </authorList>
    </citation>
    <scope>NUCLEOTIDE SEQUENCE [LARGE SCALE GENOMIC DNA]</scope>
    <source>
        <strain evidence="1">Tzet28-1</strain>
        <tissue evidence="1">Whole body</tissue>
    </source>
</reference>
<sequence length="193" mass="21094">MLLAFYADATDTADVSNTNANVDANANADADADADAVVDAVFTVSGRRSLKLGVFGHRGAKTNRSIKNFSSLFSMRVLGCGVSSPPDKRQFSSVNSIRNTIANGKPVCAENDSPAEIFLESAGDSDRIVKDSGFLQSLRTEYDCTTITVSSGTSSISRERRKFFRSTCFTFDNSRQQSYNYTLRKARYLSFGR</sequence>
<keyword evidence="2" id="KW-1185">Reference proteome</keyword>
<name>A0A151WGF6_9HYME</name>
<dbReference type="Proteomes" id="UP000075809">
    <property type="component" value="Unassembled WGS sequence"/>
</dbReference>
<protein>
    <submittedName>
        <fullName evidence="1">Uncharacterized protein</fullName>
    </submittedName>
</protein>
<dbReference type="EMBL" id="KQ983167">
    <property type="protein sequence ID" value="KYQ46933.1"/>
    <property type="molecule type" value="Genomic_DNA"/>
</dbReference>